<name>A0ACB5RII5_9CLOT</name>
<dbReference type="EMBL" id="BROD01000002">
    <property type="protein sequence ID" value="GKX68936.1"/>
    <property type="molecule type" value="Genomic_DNA"/>
</dbReference>
<keyword evidence="2" id="KW-1185">Reference proteome</keyword>
<dbReference type="Proteomes" id="UP001058074">
    <property type="component" value="Unassembled WGS sequence"/>
</dbReference>
<comment type="caution">
    <text evidence="1">The sequence shown here is derived from an EMBL/GenBank/DDBJ whole genome shotgun (WGS) entry which is preliminary data.</text>
</comment>
<proteinExistence type="predicted"/>
<protein>
    <submittedName>
        <fullName evidence="1">Uncharacterized protein</fullName>
    </submittedName>
</protein>
<organism evidence="1 2">
    <name type="scientific">Inconstantimicrobium mannanitabidum</name>
    <dbReference type="NCBI Taxonomy" id="1604901"/>
    <lineage>
        <taxon>Bacteria</taxon>
        <taxon>Bacillati</taxon>
        <taxon>Bacillota</taxon>
        <taxon>Clostridia</taxon>
        <taxon>Eubacteriales</taxon>
        <taxon>Clostridiaceae</taxon>
        <taxon>Inconstantimicrobium</taxon>
    </lineage>
</organism>
<gene>
    <name evidence="1" type="ORF">rsdtw13_41940</name>
</gene>
<sequence>MIMEVLNGGGLGGQAIYSLLGGNFVVLIEMARVDKPYMRKMRLLQM</sequence>
<reference evidence="1" key="1">
    <citation type="journal article" date="2025" name="Int. J. Syst. Evol. Microbiol.">
        <title>Inconstantimicrobium mannanitabidum sp. nov., a novel member of the family Clostridiaceae isolated from anoxic soil under the treatment of reductive soil disinfestation.</title>
        <authorList>
            <person name="Ueki A."/>
            <person name="Tonouchi A."/>
            <person name="Honma S."/>
            <person name="Kaku N."/>
            <person name="Ueki K."/>
        </authorList>
    </citation>
    <scope>NUCLEOTIDE SEQUENCE</scope>
    <source>
        <strain evidence="1">TW13</strain>
    </source>
</reference>
<evidence type="ECO:0000313" key="2">
    <source>
        <dbReference type="Proteomes" id="UP001058074"/>
    </source>
</evidence>
<accession>A0ACB5RII5</accession>
<evidence type="ECO:0000313" key="1">
    <source>
        <dbReference type="EMBL" id="GKX68936.1"/>
    </source>
</evidence>